<keyword evidence="2" id="KW-1133">Transmembrane helix</keyword>
<comment type="caution">
    <text evidence="5">The sequence shown here is derived from an EMBL/GenBank/DDBJ whole genome shotgun (WGS) entry which is preliminary data.</text>
</comment>
<evidence type="ECO:0000313" key="6">
    <source>
        <dbReference type="Proteomes" id="UP000790833"/>
    </source>
</evidence>
<dbReference type="InterPro" id="IPR019413">
    <property type="entry name" value="Dsc3_ub-like_dom"/>
</dbReference>
<name>A0A9P8AK38_9ASCO</name>
<dbReference type="AlphaFoldDB" id="A0A9P8AK38"/>
<proteinExistence type="predicted"/>
<reference evidence="5" key="1">
    <citation type="submission" date="2021-03" db="EMBL/GenBank/DDBJ databases">
        <authorList>
            <person name="Palmer J.M."/>
        </authorList>
    </citation>
    <scope>NUCLEOTIDE SEQUENCE</scope>
    <source>
        <strain evidence="5">ARV_011</strain>
    </source>
</reference>
<dbReference type="GeneID" id="66117800"/>
<sequence>MQFTIIVRFTNTSASSSSLADLRIPISIGAERNQINGLITTSFLRLNIRNKYNQCCNRRLKLIYSGRILNHKTDFYKEVFEPVKRVWEQEDAEIEDGSGLNNADLKTSGDHILGGSIDQKSKEVDRNIYIHCVVGDELSRTELEQEERLDNETQIQTTSDSIGFDRLLLQGFSEDDVRDFRRQFQMLYGNNNNTLIDHGGIADLEEQEQRLSEMRQLENRLVENMFSTGVAENTGSGSGSGSGSSAGTGNQLETDDTDPTTPNVAPSLDLEENANEDLLLGVLLGIFLGAVALLFLLIDDSIFNKRQKMAIVFGLIMNFMFSVVRGNWI</sequence>
<dbReference type="EMBL" id="JAHMUF010000006">
    <property type="protein sequence ID" value="KAG7194747.1"/>
    <property type="molecule type" value="Genomic_DNA"/>
</dbReference>
<evidence type="ECO:0000313" key="5">
    <source>
        <dbReference type="EMBL" id="KAG7194747.1"/>
    </source>
</evidence>
<accession>A0A9P8AK38</accession>
<dbReference type="GO" id="GO:0005783">
    <property type="term" value="C:endoplasmic reticulum"/>
    <property type="evidence" value="ECO:0007669"/>
    <property type="project" value="TreeGrafter"/>
</dbReference>
<keyword evidence="6" id="KW-1185">Reference proteome</keyword>
<feature type="compositionally biased region" description="Gly residues" evidence="1">
    <location>
        <begin position="236"/>
        <end position="246"/>
    </location>
</feature>
<dbReference type="RefSeq" id="XP_043050294.1">
    <property type="nucleotide sequence ID" value="XM_043195097.1"/>
</dbReference>
<dbReference type="Pfam" id="PF10302">
    <property type="entry name" value="Dsc3_N"/>
    <property type="match status" value="1"/>
</dbReference>
<evidence type="ECO:0000259" key="3">
    <source>
        <dbReference type="Pfam" id="PF10302"/>
    </source>
</evidence>
<dbReference type="Proteomes" id="UP000790833">
    <property type="component" value="Unassembled WGS sequence"/>
</dbReference>
<feature type="transmembrane region" description="Helical" evidence="2">
    <location>
        <begin position="278"/>
        <end position="298"/>
    </location>
</feature>
<evidence type="ECO:0000256" key="2">
    <source>
        <dbReference type="SAM" id="Phobius"/>
    </source>
</evidence>
<feature type="region of interest" description="Disordered" evidence="1">
    <location>
        <begin position="229"/>
        <end position="267"/>
    </location>
</feature>
<feature type="transmembrane region" description="Helical" evidence="2">
    <location>
        <begin position="310"/>
        <end position="328"/>
    </location>
</feature>
<dbReference type="OrthoDB" id="2556122at2759"/>
<feature type="domain" description="DSC E3 ubiquitin ligase complex subunit 3 ubiquitin-like" evidence="3">
    <location>
        <begin position="4"/>
        <end position="137"/>
    </location>
</feature>
<gene>
    <name evidence="5" type="ORF">KQ657_004426</name>
</gene>
<protein>
    <recommendedName>
        <fullName evidence="7">DSC E3 ubiquitin ligase complex subunit 3 C-terminal domain-containing protein</fullName>
    </recommendedName>
</protein>
<evidence type="ECO:0000259" key="4">
    <source>
        <dbReference type="Pfam" id="PF13373"/>
    </source>
</evidence>
<keyword evidence="2" id="KW-0472">Membrane</keyword>
<evidence type="ECO:0000256" key="1">
    <source>
        <dbReference type="SAM" id="MobiDB-lite"/>
    </source>
</evidence>
<dbReference type="PANTHER" id="PTHR28049:SF1">
    <property type="entry name" value="DSC E3 UBIQUITIN LIGASE COMPLEX SUBUNIT 3"/>
    <property type="match status" value="1"/>
</dbReference>
<organism evidence="5 6">
    <name type="scientific">Scheffersomyces spartinae</name>
    <dbReference type="NCBI Taxonomy" id="45513"/>
    <lineage>
        <taxon>Eukaryota</taxon>
        <taxon>Fungi</taxon>
        <taxon>Dikarya</taxon>
        <taxon>Ascomycota</taxon>
        <taxon>Saccharomycotina</taxon>
        <taxon>Pichiomycetes</taxon>
        <taxon>Debaryomycetaceae</taxon>
        <taxon>Scheffersomyces</taxon>
    </lineage>
</organism>
<dbReference type="PANTHER" id="PTHR28049">
    <property type="entry name" value="TRANSMEMBRANE PROTEIN YOR223W"/>
    <property type="match status" value="1"/>
</dbReference>
<dbReference type="InterPro" id="IPR045226">
    <property type="entry name" value="Dsc3"/>
</dbReference>
<feature type="domain" description="DSC E3 ubiquitin ligase complex subunit 3 C-terminal" evidence="4">
    <location>
        <begin position="162"/>
        <end position="325"/>
    </location>
</feature>
<evidence type="ECO:0008006" key="7">
    <source>
        <dbReference type="Google" id="ProtNLM"/>
    </source>
</evidence>
<dbReference type="Pfam" id="PF13373">
    <property type="entry name" value="Dsc3_C"/>
    <property type="match status" value="1"/>
</dbReference>
<dbReference type="GO" id="GO:0044695">
    <property type="term" value="C:Dsc E3 ubiquitin ligase complex"/>
    <property type="evidence" value="ECO:0007669"/>
    <property type="project" value="InterPro"/>
</dbReference>
<dbReference type="InterPro" id="IPR025390">
    <property type="entry name" value="Dsc3_C"/>
</dbReference>
<keyword evidence="2" id="KW-0812">Transmembrane</keyword>